<comment type="catalytic activity">
    <reaction evidence="8">
        <text>6-carboxy-5,6,7,8-tetrahydropterin + H(+) = 7-carboxy-7-carbaguanine + NH4(+)</text>
        <dbReference type="Rhea" id="RHEA:27974"/>
        <dbReference type="ChEBI" id="CHEBI:15378"/>
        <dbReference type="ChEBI" id="CHEBI:28938"/>
        <dbReference type="ChEBI" id="CHEBI:61032"/>
        <dbReference type="ChEBI" id="CHEBI:61036"/>
        <dbReference type="EC" id="4.3.99.3"/>
    </reaction>
</comment>
<dbReference type="GO" id="GO:0008616">
    <property type="term" value="P:tRNA queuosine(34) biosynthetic process"/>
    <property type="evidence" value="ECO:0007669"/>
    <property type="project" value="UniProtKB-UniRule"/>
</dbReference>
<evidence type="ECO:0000256" key="8">
    <source>
        <dbReference type="HAMAP-Rule" id="MF_00917"/>
    </source>
</evidence>
<organism evidence="10 11">
    <name type="scientific">Actinomadura rayongensis</name>
    <dbReference type="NCBI Taxonomy" id="1429076"/>
    <lineage>
        <taxon>Bacteria</taxon>
        <taxon>Bacillati</taxon>
        <taxon>Actinomycetota</taxon>
        <taxon>Actinomycetes</taxon>
        <taxon>Streptosporangiales</taxon>
        <taxon>Thermomonosporaceae</taxon>
        <taxon>Actinomadura</taxon>
    </lineage>
</organism>
<feature type="domain" description="Radical SAM core" evidence="9">
    <location>
        <begin position="21"/>
        <end position="225"/>
    </location>
</feature>
<keyword evidence="2 8" id="KW-0949">S-adenosyl-L-methionine</keyword>
<comment type="cofactor">
    <cofactor evidence="8">
        <name>Mg(2+)</name>
        <dbReference type="ChEBI" id="CHEBI:18420"/>
    </cofactor>
</comment>
<comment type="caution">
    <text evidence="10">The sequence shown here is derived from an EMBL/GenBank/DDBJ whole genome shotgun (WGS) entry which is preliminary data.</text>
</comment>
<dbReference type="AlphaFoldDB" id="A0A6I4W9G8"/>
<dbReference type="PANTHER" id="PTHR42836">
    <property type="entry name" value="7-CARBOXY-7-DEAZAGUANINE SYNTHASE"/>
    <property type="match status" value="1"/>
</dbReference>
<evidence type="ECO:0000256" key="1">
    <source>
        <dbReference type="ARBA" id="ARBA00022485"/>
    </source>
</evidence>
<dbReference type="HAMAP" id="MF_00917">
    <property type="entry name" value="QueE"/>
    <property type="match status" value="1"/>
</dbReference>
<feature type="binding site" evidence="8">
    <location>
        <position position="43"/>
    </location>
    <ligand>
        <name>Mg(2+)</name>
        <dbReference type="ChEBI" id="CHEBI:18420"/>
    </ligand>
</feature>
<dbReference type="InterPro" id="IPR007197">
    <property type="entry name" value="rSAM"/>
</dbReference>
<dbReference type="SFLD" id="SFLDS00029">
    <property type="entry name" value="Radical_SAM"/>
    <property type="match status" value="1"/>
</dbReference>
<protein>
    <recommendedName>
        <fullName evidence="8">7-carboxy-7-deazaguanine synthase</fullName>
        <shortName evidence="8">CDG synthase</shortName>
        <ecNumber evidence="8">4.3.99.3</ecNumber>
    </recommendedName>
    <alternativeName>
        <fullName evidence="8">Queuosine biosynthesis protein QueE</fullName>
    </alternativeName>
</protein>
<comment type="subunit">
    <text evidence="8">Homodimer.</text>
</comment>
<feature type="binding site" evidence="8">
    <location>
        <begin position="129"/>
        <end position="131"/>
    </location>
    <ligand>
        <name>S-adenosyl-L-methionine</name>
        <dbReference type="ChEBI" id="CHEBI:59789"/>
    </ligand>
</feature>
<feature type="binding site" evidence="8">
    <location>
        <position position="41"/>
    </location>
    <ligand>
        <name>[4Fe-4S] cluster</name>
        <dbReference type="ChEBI" id="CHEBI:49883"/>
        <note>4Fe-4S-S-AdoMet</note>
    </ligand>
</feature>
<feature type="binding site" evidence="8">
    <location>
        <position position="34"/>
    </location>
    <ligand>
        <name>[4Fe-4S] cluster</name>
        <dbReference type="ChEBI" id="CHEBI:49883"/>
        <note>4Fe-4S-S-AdoMet</note>
    </ligand>
</feature>
<comment type="function">
    <text evidence="8">Catalyzes the complex heterocyclic radical-mediated conversion of 6-carboxy-5,6,7,8-tetrahydropterin (CPH4) to 7-carboxy-7-deazaguanine (CDG), a step common to the biosynthetic pathways of all 7-deazapurine-containing compounds.</text>
</comment>
<evidence type="ECO:0000256" key="2">
    <source>
        <dbReference type="ARBA" id="ARBA00022691"/>
    </source>
</evidence>
<keyword evidence="6 8" id="KW-0411">Iron-sulfur</keyword>
<gene>
    <name evidence="8" type="primary">queE</name>
    <name evidence="10" type="ORF">GQ466_12790</name>
</gene>
<evidence type="ECO:0000256" key="7">
    <source>
        <dbReference type="ARBA" id="ARBA00023239"/>
    </source>
</evidence>
<keyword evidence="11" id="KW-1185">Reference proteome</keyword>
<evidence type="ECO:0000313" key="10">
    <source>
        <dbReference type="EMBL" id="MXQ64915.1"/>
    </source>
</evidence>
<dbReference type="UniPathway" id="UPA00391"/>
<evidence type="ECO:0000313" key="11">
    <source>
        <dbReference type="Proteomes" id="UP000431901"/>
    </source>
</evidence>
<evidence type="ECO:0000256" key="5">
    <source>
        <dbReference type="ARBA" id="ARBA00023004"/>
    </source>
</evidence>
<dbReference type="EMBL" id="WUTW01000002">
    <property type="protein sequence ID" value="MXQ64915.1"/>
    <property type="molecule type" value="Genomic_DNA"/>
</dbReference>
<evidence type="ECO:0000256" key="6">
    <source>
        <dbReference type="ARBA" id="ARBA00023014"/>
    </source>
</evidence>
<dbReference type="Gene3D" id="3.20.20.70">
    <property type="entry name" value="Aldolase class I"/>
    <property type="match status" value="1"/>
</dbReference>
<dbReference type="PROSITE" id="PS51918">
    <property type="entry name" value="RADICAL_SAM"/>
    <property type="match status" value="1"/>
</dbReference>
<evidence type="ECO:0000256" key="3">
    <source>
        <dbReference type="ARBA" id="ARBA00022723"/>
    </source>
</evidence>
<comment type="caution">
    <text evidence="8">Lacks conserved residue(s) required for the propagation of feature annotation.</text>
</comment>
<reference evidence="10 11" key="1">
    <citation type="submission" date="2019-12" db="EMBL/GenBank/DDBJ databases">
        <title>Nocardia macrotermitis sp. nov. and Nocardia aurantia sp. nov., isolated from the gut of the fungus growing-termite Macrotermes natalensis.</title>
        <authorList>
            <person name="Christine B."/>
            <person name="Rene B."/>
        </authorList>
    </citation>
    <scope>NUCLEOTIDE SEQUENCE [LARGE SCALE GENOMIC DNA]</scope>
    <source>
        <strain evidence="10 11">DSM 102126</strain>
    </source>
</reference>
<comment type="cofactor">
    <cofactor evidence="8">
        <name>[4Fe-4S] cluster</name>
        <dbReference type="ChEBI" id="CHEBI:49883"/>
    </cofactor>
    <text evidence="8">Binds 1 [4Fe-4S] cluster. The cluster is coordinated with 3 cysteines and an exchangeable S-adenosyl-L-methionine.</text>
</comment>
<name>A0A6I4W9G8_9ACTN</name>
<keyword evidence="5 8" id="KW-0408">Iron</keyword>
<dbReference type="RefSeq" id="WP_161103075.1">
    <property type="nucleotide sequence ID" value="NZ_JBHLYI010000001.1"/>
</dbReference>
<keyword evidence="7 8" id="KW-0456">Lyase</keyword>
<feature type="binding site" evidence="8">
    <location>
        <begin position="40"/>
        <end position="42"/>
    </location>
    <ligand>
        <name>S-adenosyl-L-methionine</name>
        <dbReference type="ChEBI" id="CHEBI:59789"/>
    </ligand>
</feature>
<keyword evidence="3 8" id="KW-0479">Metal-binding</keyword>
<feature type="binding site" evidence="8">
    <location>
        <position position="30"/>
    </location>
    <ligand>
        <name>substrate</name>
    </ligand>
</feature>
<dbReference type="OrthoDB" id="9782387at2"/>
<keyword evidence="8" id="KW-0671">Queuosine biosynthesis</keyword>
<feature type="binding site" evidence="8">
    <location>
        <position position="82"/>
    </location>
    <ligand>
        <name>S-adenosyl-L-methionine</name>
        <dbReference type="ChEBI" id="CHEBI:59789"/>
    </ligand>
</feature>
<dbReference type="SUPFAM" id="SSF102114">
    <property type="entry name" value="Radical SAM enzymes"/>
    <property type="match status" value="1"/>
</dbReference>
<keyword evidence="4 8" id="KW-0460">Magnesium</keyword>
<feature type="binding site" evidence="8">
    <location>
        <position position="38"/>
    </location>
    <ligand>
        <name>[4Fe-4S] cluster</name>
        <dbReference type="ChEBI" id="CHEBI:49883"/>
        <note>4Fe-4S-S-AdoMet</note>
    </ligand>
</feature>
<evidence type="ECO:0000256" key="4">
    <source>
        <dbReference type="ARBA" id="ARBA00022842"/>
    </source>
</evidence>
<sequence length="229" mass="25149">MASTLKVAELFGPTFQGEGPSLGRHATFVRLSGCNLACSWCDTPWTWQWQSYDRAAEQTVMTVEAVLAWARDRADLVVVTGGEPLLQAEPLTELTTKLLATGASVEIETNGTVVPPDALLAGQVTFNVSPKLANAGMPDRRRVRGQALRTLAASGHARFKFVVTGAADLDEIEVLQEEYDLDDVWVMPEATTSGRLLRLLRELADPVVERGWNLAPRLHVLLWEDARAR</sequence>
<dbReference type="InterPro" id="IPR013785">
    <property type="entry name" value="Aldolase_TIM"/>
</dbReference>
<feature type="binding site" evidence="8">
    <location>
        <position position="80"/>
    </location>
    <ligand>
        <name>substrate</name>
    </ligand>
</feature>
<dbReference type="GO" id="GO:1904047">
    <property type="term" value="F:S-adenosyl-L-methionine binding"/>
    <property type="evidence" value="ECO:0007669"/>
    <property type="project" value="UniProtKB-UniRule"/>
</dbReference>
<dbReference type="EC" id="4.3.99.3" evidence="8"/>
<dbReference type="InterPro" id="IPR058240">
    <property type="entry name" value="rSAM_sf"/>
</dbReference>
<dbReference type="PIRSF" id="PIRSF000370">
    <property type="entry name" value="QueE"/>
    <property type="match status" value="1"/>
</dbReference>
<dbReference type="Proteomes" id="UP000431901">
    <property type="component" value="Unassembled WGS sequence"/>
</dbReference>
<dbReference type="GO" id="GO:0051539">
    <property type="term" value="F:4 iron, 4 sulfur cluster binding"/>
    <property type="evidence" value="ECO:0007669"/>
    <property type="project" value="UniProtKB-UniRule"/>
</dbReference>
<dbReference type="CDD" id="cd01335">
    <property type="entry name" value="Radical_SAM"/>
    <property type="match status" value="1"/>
</dbReference>
<dbReference type="GO" id="GO:0016840">
    <property type="term" value="F:carbon-nitrogen lyase activity"/>
    <property type="evidence" value="ECO:0007669"/>
    <property type="project" value="UniProtKB-UniRule"/>
</dbReference>
<accession>A0A6I4W9G8</accession>
<comment type="cofactor">
    <cofactor evidence="8">
        <name>S-adenosyl-L-methionine</name>
        <dbReference type="ChEBI" id="CHEBI:59789"/>
    </cofactor>
    <text evidence="8">Binds 1 S-adenosyl-L-methionine per subunit.</text>
</comment>
<feature type="binding site" evidence="8">
    <location>
        <begin position="15"/>
        <end position="17"/>
    </location>
    <ligand>
        <name>substrate</name>
    </ligand>
</feature>
<evidence type="ECO:0000259" key="9">
    <source>
        <dbReference type="PROSITE" id="PS51918"/>
    </source>
</evidence>
<dbReference type="PANTHER" id="PTHR42836:SF1">
    <property type="entry name" value="7-CARBOXY-7-DEAZAGUANINE SYNTHASE"/>
    <property type="match status" value="1"/>
</dbReference>
<comment type="pathway">
    <text evidence="8">Purine metabolism; 7-cyano-7-deazaguanine biosynthesis.</text>
</comment>
<keyword evidence="1 8" id="KW-0004">4Fe-4S</keyword>
<proteinExistence type="inferred from homology"/>
<dbReference type="Pfam" id="PF04055">
    <property type="entry name" value="Radical_SAM"/>
    <property type="match status" value="1"/>
</dbReference>
<dbReference type="GO" id="GO:0000287">
    <property type="term" value="F:magnesium ion binding"/>
    <property type="evidence" value="ECO:0007669"/>
    <property type="project" value="UniProtKB-UniRule"/>
</dbReference>
<dbReference type="InterPro" id="IPR024924">
    <property type="entry name" value="7-CO-7-deazaguanine_synth-like"/>
</dbReference>
<comment type="similarity">
    <text evidence="8">Belongs to the radical SAM superfamily. 7-carboxy-7-deazaguanine synthase family.</text>
</comment>